<dbReference type="InterPro" id="IPR029052">
    <property type="entry name" value="Metallo-depent_PP-like"/>
</dbReference>
<dbReference type="AlphaFoldDB" id="A0A3D3R8N9"/>
<organism evidence="2 3">
    <name type="scientific">Gimesia maris</name>
    <dbReference type="NCBI Taxonomy" id="122"/>
    <lineage>
        <taxon>Bacteria</taxon>
        <taxon>Pseudomonadati</taxon>
        <taxon>Planctomycetota</taxon>
        <taxon>Planctomycetia</taxon>
        <taxon>Planctomycetales</taxon>
        <taxon>Planctomycetaceae</taxon>
        <taxon>Gimesia</taxon>
    </lineage>
</organism>
<proteinExistence type="predicted"/>
<evidence type="ECO:0000313" key="2">
    <source>
        <dbReference type="EMBL" id="HCO25185.1"/>
    </source>
</evidence>
<dbReference type="Gene3D" id="3.60.21.70">
    <property type="entry name" value="PhoD-like phosphatase"/>
    <property type="match status" value="1"/>
</dbReference>
<dbReference type="EMBL" id="DQAY01000118">
    <property type="protein sequence ID" value="HCO25185.1"/>
    <property type="molecule type" value="Genomic_DNA"/>
</dbReference>
<accession>A0A3D3R8N9</accession>
<evidence type="ECO:0000259" key="1">
    <source>
        <dbReference type="Pfam" id="PF09423"/>
    </source>
</evidence>
<gene>
    <name evidence="2" type="ORF">DIT97_19950</name>
</gene>
<reference evidence="2 3" key="1">
    <citation type="journal article" date="2018" name="Nat. Biotechnol.">
        <title>A standardized bacterial taxonomy based on genome phylogeny substantially revises the tree of life.</title>
        <authorList>
            <person name="Parks D.H."/>
            <person name="Chuvochina M."/>
            <person name="Waite D.W."/>
            <person name="Rinke C."/>
            <person name="Skarshewski A."/>
            <person name="Chaumeil P.A."/>
            <person name="Hugenholtz P."/>
        </authorList>
    </citation>
    <scope>NUCLEOTIDE SEQUENCE [LARGE SCALE GENOMIC DNA]</scope>
    <source>
        <strain evidence="2">UBA9375</strain>
    </source>
</reference>
<dbReference type="PANTHER" id="PTHR43606">
    <property type="entry name" value="PHOSPHATASE, PUTATIVE (AFU_ORTHOLOGUE AFUA_6G08710)-RELATED"/>
    <property type="match status" value="1"/>
</dbReference>
<dbReference type="InterPro" id="IPR018946">
    <property type="entry name" value="PhoD-like_MPP"/>
</dbReference>
<protein>
    <submittedName>
        <fullName evidence="2">Twin-arginine translocation pathway signal</fullName>
    </submittedName>
</protein>
<sequence>MQSLTRRMALKLFAAGTTFLGFNRPGGLQAADKTEGGSVVGRWAKTHDRVWLGEEFWANPMEDWRIKEGAAECLSTGGSRNIQLVTHQLTNTGAPFRMSVHVSQREVKQQDGGVGFRVGVKSDINEYRSNCFAKNGIKAGVIDGTMVLGNKQQKLSRPADMKDCVLTVVGKPEGEKYSLTLIVSNPESDKPLGTLTQTFPTQALLGNVAVVSNFDPRFKRMIGARYRFSDWSVSGDAFTVSPEHKFGPILWSQYSLSDSRGDEGFVMKITALTGPLGEQDTKDVELFIKQEKEWKSLGTAALDTDAWTATFRVPHWNEKEATPFKLVYQEKLTDGTELAAERTGIIRANPEGRPLKLGALTCQKDYGFPYEPVANNLLKVDPDLLYFSGDQLYEDHGGFGLIRDPAEPAILNYLRKFYMHGWAFGEAMRDRPTICLPDDHDVFQGNIWGEGGMKMKEGTTSSNGGYREPARMVNVVHKTCTAHHPDYADPTPCKQNISVYYGDMVYGGVGFAIIADRQFKSGPERVETGSGRADHVMDANFDTSVLDKPDLVLLGERQEKFLERWCEDWRAHNIKVLFSQTVFAGVATHHGSYDGYLKADLDSGSWPQTARNRTVKIIRKGMPLHINGDQHLTSLSQYGADAQRDSCWSFCTPAISAGYPRWWRPDELGMPHKNRPQHGLADTGEFIDGFGNKVYVYAVGNPEPASEKNRYDLAHQKGSGFGLVLIDPEKKTYTLNSYRFLVDATDGKASSQFPGWPVTIHQKENGGDNLIQ</sequence>
<comment type="caution">
    <text evidence="2">The sequence shown here is derived from an EMBL/GenBank/DDBJ whole genome shotgun (WGS) entry which is preliminary data.</text>
</comment>
<dbReference type="Pfam" id="PF09423">
    <property type="entry name" value="PhoD"/>
    <property type="match status" value="1"/>
</dbReference>
<dbReference type="PANTHER" id="PTHR43606:SF2">
    <property type="entry name" value="ALKALINE PHOSPHATASE FAMILY PROTEIN (AFU_ORTHOLOGUE AFUA_5G03860)"/>
    <property type="match status" value="1"/>
</dbReference>
<name>A0A3D3R8N9_9PLAN</name>
<feature type="domain" description="PhoD-like phosphatase metallophosphatase" evidence="1">
    <location>
        <begin position="361"/>
        <end position="659"/>
    </location>
</feature>
<dbReference type="Proteomes" id="UP000263642">
    <property type="component" value="Unassembled WGS sequence"/>
</dbReference>
<dbReference type="SUPFAM" id="SSF56300">
    <property type="entry name" value="Metallo-dependent phosphatases"/>
    <property type="match status" value="1"/>
</dbReference>
<dbReference type="InterPro" id="IPR052900">
    <property type="entry name" value="Phospholipid_Metab_Enz"/>
</dbReference>
<dbReference type="InterPro" id="IPR038607">
    <property type="entry name" value="PhoD-like_sf"/>
</dbReference>
<evidence type="ECO:0000313" key="3">
    <source>
        <dbReference type="Proteomes" id="UP000263642"/>
    </source>
</evidence>